<keyword evidence="3" id="KW-0449">Lipoprotein</keyword>
<dbReference type="Pfam" id="PF01551">
    <property type="entry name" value="Peptidase_M23"/>
    <property type="match status" value="1"/>
</dbReference>
<dbReference type="GO" id="GO:0004222">
    <property type="term" value="F:metalloendopeptidase activity"/>
    <property type="evidence" value="ECO:0007669"/>
    <property type="project" value="TreeGrafter"/>
</dbReference>
<evidence type="ECO:0000256" key="1">
    <source>
        <dbReference type="ARBA" id="ARBA00038420"/>
    </source>
</evidence>
<dbReference type="Gene3D" id="3.10.350.10">
    <property type="entry name" value="LysM domain"/>
    <property type="match status" value="1"/>
</dbReference>
<feature type="domain" description="LysM" evidence="2">
    <location>
        <begin position="51"/>
        <end position="95"/>
    </location>
</feature>
<protein>
    <submittedName>
        <fullName evidence="3">Lipoprotein NlpD</fullName>
    </submittedName>
</protein>
<accession>A0A2N4UE60</accession>
<dbReference type="PANTHER" id="PTHR21666">
    <property type="entry name" value="PEPTIDASE-RELATED"/>
    <property type="match status" value="1"/>
</dbReference>
<dbReference type="SMART" id="SM00257">
    <property type="entry name" value="LysM"/>
    <property type="match status" value="1"/>
</dbReference>
<dbReference type="InterPro" id="IPR018392">
    <property type="entry name" value="LysM"/>
</dbReference>
<dbReference type="InterPro" id="IPR016047">
    <property type="entry name" value="M23ase_b-sheet_dom"/>
</dbReference>
<organism evidence="3 4">
    <name type="scientific">Pollutimonas nitritireducens</name>
    <dbReference type="NCBI Taxonomy" id="2045209"/>
    <lineage>
        <taxon>Bacteria</taxon>
        <taxon>Pseudomonadati</taxon>
        <taxon>Pseudomonadota</taxon>
        <taxon>Betaproteobacteria</taxon>
        <taxon>Burkholderiales</taxon>
        <taxon>Alcaligenaceae</taxon>
        <taxon>Pollutimonas</taxon>
    </lineage>
</organism>
<dbReference type="Proteomes" id="UP000234328">
    <property type="component" value="Unassembled WGS sequence"/>
</dbReference>
<dbReference type="PANTHER" id="PTHR21666:SF263">
    <property type="entry name" value="MUREIN HYDROLASE ACTIVATOR NLPD"/>
    <property type="match status" value="1"/>
</dbReference>
<dbReference type="Pfam" id="PF01476">
    <property type="entry name" value="LysM"/>
    <property type="match status" value="1"/>
</dbReference>
<dbReference type="InterPro" id="IPR036779">
    <property type="entry name" value="LysM_dom_sf"/>
</dbReference>
<evidence type="ECO:0000313" key="4">
    <source>
        <dbReference type="Proteomes" id="UP000234328"/>
    </source>
</evidence>
<dbReference type="OrthoDB" id="9795421at2"/>
<dbReference type="SUPFAM" id="SSF51261">
    <property type="entry name" value="Duplicated hybrid motif"/>
    <property type="match status" value="1"/>
</dbReference>
<gene>
    <name evidence="3" type="ORF">CR155_13520</name>
</gene>
<dbReference type="AlphaFoldDB" id="A0A2N4UE60"/>
<dbReference type="CDD" id="cd00118">
    <property type="entry name" value="LysM"/>
    <property type="match status" value="1"/>
</dbReference>
<evidence type="ECO:0000259" key="2">
    <source>
        <dbReference type="PROSITE" id="PS51782"/>
    </source>
</evidence>
<dbReference type="PROSITE" id="PS51782">
    <property type="entry name" value="LYSM"/>
    <property type="match status" value="1"/>
</dbReference>
<comment type="caution">
    <text evidence="3">The sequence shown here is derived from an EMBL/GenBank/DDBJ whole genome shotgun (WGS) entry which is preliminary data.</text>
</comment>
<dbReference type="InterPro" id="IPR011055">
    <property type="entry name" value="Dup_hybrid_motif"/>
</dbReference>
<reference evidence="3 4" key="1">
    <citation type="submission" date="2017-10" db="EMBL/GenBank/DDBJ databases">
        <title>Two draft genome sequences of Pusillimonas sp. strains isolated from a nitrate- and radionuclide-contaminated groundwater in Russia.</title>
        <authorList>
            <person name="Grouzdev D.S."/>
            <person name="Tourova T.P."/>
            <person name="Goeva M.A."/>
            <person name="Babich T.L."/>
            <person name="Sokolova D.S."/>
            <person name="Abdullin R."/>
            <person name="Poltaraus A.B."/>
            <person name="Toshchakov S.V."/>
            <person name="Nazina T.N."/>
        </authorList>
    </citation>
    <scope>NUCLEOTIDE SEQUENCE [LARGE SCALE GENOMIC DNA]</scope>
    <source>
        <strain evidence="3 4">JR1/69-2-13</strain>
    </source>
</reference>
<dbReference type="Gene3D" id="2.70.70.10">
    <property type="entry name" value="Glucose Permease (Domain IIA)"/>
    <property type="match status" value="1"/>
</dbReference>
<keyword evidence="4" id="KW-1185">Reference proteome</keyword>
<dbReference type="EMBL" id="PDNV01000008">
    <property type="protein sequence ID" value="PLC53296.1"/>
    <property type="molecule type" value="Genomic_DNA"/>
</dbReference>
<dbReference type="CDD" id="cd12797">
    <property type="entry name" value="M23_peptidase"/>
    <property type="match status" value="1"/>
</dbReference>
<proteinExistence type="inferred from homology"/>
<evidence type="ECO:0000313" key="3">
    <source>
        <dbReference type="EMBL" id="PLC53296.1"/>
    </source>
</evidence>
<sequence>MYLLTFSTRFRPIRRPFSFASLIRPYGRSFAVLVLAALLASCGTTKPVGQGQYRVVKGDTLTQIARQHGQTVDSLMRSNNLKDSNSIRVGQVLNVKGGATATATPAPAASTKGPSIAAPRSIDLVWPAEGSSTRGTLAPNTQGVYIAAVAGSPVKAAAAGKVMYAGNGLRGYGNMLIVNHDADFLSVYAHNQTLLVKEGAQVRQGETIATVGSSGSNAVNLYFELRYGGKAVDALRYLPKSSSR</sequence>
<dbReference type="InterPro" id="IPR050570">
    <property type="entry name" value="Cell_wall_metabolism_enzyme"/>
</dbReference>
<comment type="similarity">
    <text evidence="1">Belongs to the E.coli NlpD/Haemophilus LppB family.</text>
</comment>
<name>A0A2N4UE60_9BURK</name>